<feature type="binding site" evidence="7">
    <location>
        <position position="108"/>
    </location>
    <ligand>
        <name>carbamoyl phosphate</name>
        <dbReference type="ChEBI" id="CHEBI:58228"/>
    </ligand>
</feature>
<sequence>MLKTKVGRRHLIDTDELTVEEMETLFGRAAYWRDHPEAWFQTGKGRFVANWFLEPSTRTRVSFEVAEKRLGMETIDLDGETSSTVKGESFYDTLRTLSAIGAEVVVVRHAGVGTLAEMAWENPGVSLVNAGEGNGGHPTQALLDLFTMQEHFRELKGLTVAIIGDIRHSRVARSNYWALKAFGARIILAGPESMRNPSLEENAPYLPVDEAIQQADVVMMLRVQLERHRETLFSSPDVYRHAYGLTPERLEAMQPHAVMMHPAPVNRGVEIADELVEHPRSKIFEQMANGVWIRMAVLERAIEGGRWR</sequence>
<dbReference type="UniPathway" id="UPA00070">
    <property type="reaction ID" value="UER00116"/>
</dbReference>
<evidence type="ECO:0000256" key="5">
    <source>
        <dbReference type="ARBA" id="ARBA00043884"/>
    </source>
</evidence>
<feature type="binding site" evidence="7">
    <location>
        <position position="140"/>
    </location>
    <ligand>
        <name>carbamoyl phosphate</name>
        <dbReference type="ChEBI" id="CHEBI:58228"/>
    </ligand>
</feature>
<dbReference type="GO" id="GO:0006207">
    <property type="term" value="P:'de novo' pyrimidine nucleobase biosynthetic process"/>
    <property type="evidence" value="ECO:0007669"/>
    <property type="project" value="InterPro"/>
</dbReference>
<gene>
    <name evidence="7" type="primary">pyrB</name>
    <name evidence="10" type="ORF">C8J48_1798</name>
</gene>
<keyword evidence="11" id="KW-1185">Reference proteome</keyword>
<dbReference type="Pfam" id="PF00185">
    <property type="entry name" value="OTCace"/>
    <property type="match status" value="1"/>
</dbReference>
<accession>A0A2T4ZBE7</accession>
<evidence type="ECO:0000256" key="7">
    <source>
        <dbReference type="HAMAP-Rule" id="MF_00001"/>
    </source>
</evidence>
<dbReference type="EMBL" id="PZZP01000001">
    <property type="protein sequence ID" value="PTM59195.1"/>
    <property type="molecule type" value="Genomic_DNA"/>
</dbReference>
<dbReference type="InterPro" id="IPR006132">
    <property type="entry name" value="Asp/Orn_carbamoyltranf_P-bd"/>
</dbReference>
<keyword evidence="4 7" id="KW-0665">Pyrimidine biosynthesis</keyword>
<comment type="similarity">
    <text evidence="2 7">Belongs to the aspartate/ornithine carbamoyltransferase superfamily. ATCase family.</text>
</comment>
<evidence type="ECO:0000256" key="3">
    <source>
        <dbReference type="ARBA" id="ARBA00022679"/>
    </source>
</evidence>
<feature type="domain" description="Aspartate/ornithine carbamoyltransferase Asp/Orn-binding" evidence="8">
    <location>
        <begin position="156"/>
        <end position="299"/>
    </location>
</feature>
<reference evidence="10 11" key="1">
    <citation type="submission" date="2018-04" db="EMBL/GenBank/DDBJ databases">
        <title>Genomic Encyclopedia of Archaeal and Bacterial Type Strains, Phase II (KMG-II): from individual species to whole genera.</title>
        <authorList>
            <person name="Goeker M."/>
        </authorList>
    </citation>
    <scope>NUCLEOTIDE SEQUENCE [LARGE SCALE GENOMIC DNA]</scope>
    <source>
        <strain evidence="10 11">DSM 45169</strain>
    </source>
</reference>
<comment type="caution">
    <text evidence="10">The sequence shown here is derived from an EMBL/GenBank/DDBJ whole genome shotgun (WGS) entry which is preliminary data.</text>
</comment>
<dbReference type="RefSeq" id="WP_107725977.1">
    <property type="nucleotide sequence ID" value="NZ_PZZP01000001.1"/>
</dbReference>
<keyword evidence="3 7" id="KW-0808">Transferase</keyword>
<feature type="domain" description="Aspartate/ornithine carbamoyltransferase carbamoyl-P binding" evidence="9">
    <location>
        <begin position="9"/>
        <end position="150"/>
    </location>
</feature>
<dbReference type="Gene3D" id="3.40.50.1370">
    <property type="entry name" value="Aspartate/ornithine carbamoyltransferase"/>
    <property type="match status" value="2"/>
</dbReference>
<comment type="catalytic activity">
    <reaction evidence="6 7">
        <text>carbamoyl phosphate + L-aspartate = N-carbamoyl-L-aspartate + phosphate + H(+)</text>
        <dbReference type="Rhea" id="RHEA:20013"/>
        <dbReference type="ChEBI" id="CHEBI:15378"/>
        <dbReference type="ChEBI" id="CHEBI:29991"/>
        <dbReference type="ChEBI" id="CHEBI:32814"/>
        <dbReference type="ChEBI" id="CHEBI:43474"/>
        <dbReference type="ChEBI" id="CHEBI:58228"/>
        <dbReference type="EC" id="2.1.3.2"/>
    </reaction>
</comment>
<evidence type="ECO:0000313" key="11">
    <source>
        <dbReference type="Proteomes" id="UP000241639"/>
    </source>
</evidence>
<dbReference type="GO" id="GO:0016597">
    <property type="term" value="F:amino acid binding"/>
    <property type="evidence" value="ECO:0007669"/>
    <property type="project" value="InterPro"/>
</dbReference>
<feature type="binding site" evidence="7">
    <location>
        <position position="263"/>
    </location>
    <ligand>
        <name>carbamoyl phosphate</name>
        <dbReference type="ChEBI" id="CHEBI:58228"/>
    </ligand>
</feature>
<dbReference type="InterPro" id="IPR006131">
    <property type="entry name" value="Asp_carbamoyltransf_Asp/Orn-bd"/>
</dbReference>
<feature type="binding site" evidence="7">
    <location>
        <position position="86"/>
    </location>
    <ligand>
        <name>L-aspartate</name>
        <dbReference type="ChEBI" id="CHEBI:29991"/>
    </ligand>
</feature>
<dbReference type="InterPro" id="IPR036901">
    <property type="entry name" value="Asp/Orn_carbamoylTrfase_sf"/>
</dbReference>
<protein>
    <recommendedName>
        <fullName evidence="7">Aspartate carbamoyltransferase</fullName>
        <ecNumber evidence="7">2.1.3.2</ecNumber>
    </recommendedName>
    <alternativeName>
        <fullName evidence="7">Aspartate transcarbamylase</fullName>
        <shortName evidence="7">ATCase</shortName>
    </alternativeName>
</protein>
<evidence type="ECO:0000259" key="8">
    <source>
        <dbReference type="Pfam" id="PF00185"/>
    </source>
</evidence>
<dbReference type="GO" id="GO:0005829">
    <property type="term" value="C:cytosol"/>
    <property type="evidence" value="ECO:0007669"/>
    <property type="project" value="TreeGrafter"/>
</dbReference>
<dbReference type="NCBIfam" id="NF002032">
    <property type="entry name" value="PRK00856.1"/>
    <property type="match status" value="1"/>
</dbReference>
<evidence type="ECO:0000256" key="1">
    <source>
        <dbReference type="ARBA" id="ARBA00004852"/>
    </source>
</evidence>
<organism evidence="10 11">
    <name type="scientific">Desmospora activa DSM 45169</name>
    <dbReference type="NCBI Taxonomy" id="1121389"/>
    <lineage>
        <taxon>Bacteria</taxon>
        <taxon>Bacillati</taxon>
        <taxon>Bacillota</taxon>
        <taxon>Bacilli</taxon>
        <taxon>Bacillales</taxon>
        <taxon>Thermoactinomycetaceae</taxon>
        <taxon>Desmospora</taxon>
    </lineage>
</organism>
<dbReference type="Proteomes" id="UP000241639">
    <property type="component" value="Unassembled WGS sequence"/>
</dbReference>
<dbReference type="PANTHER" id="PTHR45753:SF6">
    <property type="entry name" value="ASPARTATE CARBAMOYLTRANSFERASE"/>
    <property type="match status" value="1"/>
</dbReference>
<dbReference type="OrthoDB" id="9774690at2"/>
<dbReference type="GO" id="GO:0044205">
    <property type="term" value="P:'de novo' UMP biosynthetic process"/>
    <property type="evidence" value="ECO:0007669"/>
    <property type="project" value="UniProtKB-UniRule"/>
</dbReference>
<comment type="subunit">
    <text evidence="7">Heterododecamer (2C3:3R2) of six catalytic PyrB chains organized as two trimers (C3), and six regulatory PyrI chains organized as three dimers (R2).</text>
</comment>
<dbReference type="HAMAP" id="MF_00001">
    <property type="entry name" value="Asp_carb_tr"/>
    <property type="match status" value="1"/>
</dbReference>
<comment type="pathway">
    <text evidence="1 7">Pyrimidine metabolism; UMP biosynthesis via de novo pathway; (S)-dihydroorotate from bicarbonate: step 2/3.</text>
</comment>
<evidence type="ECO:0000256" key="6">
    <source>
        <dbReference type="ARBA" id="ARBA00048859"/>
    </source>
</evidence>
<feature type="binding site" evidence="7">
    <location>
        <position position="59"/>
    </location>
    <ligand>
        <name>carbamoyl phosphate</name>
        <dbReference type="ChEBI" id="CHEBI:58228"/>
    </ligand>
</feature>
<dbReference type="PANTHER" id="PTHR45753">
    <property type="entry name" value="ORNITHINE CARBAMOYLTRANSFERASE, MITOCHONDRIAL"/>
    <property type="match status" value="1"/>
</dbReference>
<dbReference type="EC" id="2.1.3.2" evidence="7"/>
<feature type="binding site" evidence="7">
    <location>
        <position position="137"/>
    </location>
    <ligand>
        <name>carbamoyl phosphate</name>
        <dbReference type="ChEBI" id="CHEBI:58228"/>
    </ligand>
</feature>
<dbReference type="InterPro" id="IPR002082">
    <property type="entry name" value="Asp_carbamoyltransf"/>
</dbReference>
<dbReference type="PRINTS" id="PR00101">
    <property type="entry name" value="ATCASE"/>
</dbReference>
<dbReference type="InterPro" id="IPR006130">
    <property type="entry name" value="Asp/Orn_carbamoylTrfase"/>
</dbReference>
<dbReference type="PROSITE" id="PS00097">
    <property type="entry name" value="CARBAMOYLTRANSFERASE"/>
    <property type="match status" value="1"/>
</dbReference>
<dbReference type="Pfam" id="PF02729">
    <property type="entry name" value="OTCace_N"/>
    <property type="match status" value="1"/>
</dbReference>
<dbReference type="PRINTS" id="PR00100">
    <property type="entry name" value="AOTCASE"/>
</dbReference>
<dbReference type="AlphaFoldDB" id="A0A2T4ZBE7"/>
<feature type="binding site" evidence="7">
    <location>
        <position position="170"/>
    </location>
    <ligand>
        <name>L-aspartate</name>
        <dbReference type="ChEBI" id="CHEBI:29991"/>
    </ligand>
</feature>
<evidence type="ECO:0000256" key="4">
    <source>
        <dbReference type="ARBA" id="ARBA00022975"/>
    </source>
</evidence>
<name>A0A2T4ZBE7_9BACL</name>
<evidence type="ECO:0000256" key="2">
    <source>
        <dbReference type="ARBA" id="ARBA00008896"/>
    </source>
</evidence>
<dbReference type="SUPFAM" id="SSF53671">
    <property type="entry name" value="Aspartate/ornithine carbamoyltransferase"/>
    <property type="match status" value="1"/>
</dbReference>
<dbReference type="GO" id="GO:0006520">
    <property type="term" value="P:amino acid metabolic process"/>
    <property type="evidence" value="ECO:0007669"/>
    <property type="project" value="InterPro"/>
</dbReference>
<dbReference type="NCBIfam" id="TIGR00670">
    <property type="entry name" value="asp_carb_tr"/>
    <property type="match status" value="1"/>
</dbReference>
<dbReference type="GO" id="GO:0004070">
    <property type="term" value="F:aspartate carbamoyltransferase activity"/>
    <property type="evidence" value="ECO:0007669"/>
    <property type="project" value="UniProtKB-UniRule"/>
</dbReference>
<feature type="binding site" evidence="7">
    <location>
        <position position="264"/>
    </location>
    <ligand>
        <name>carbamoyl phosphate</name>
        <dbReference type="ChEBI" id="CHEBI:58228"/>
    </ligand>
</feature>
<comment type="function">
    <text evidence="5 7">Catalyzes the condensation of carbamoyl phosphate and aspartate to form carbamoyl aspartate and inorganic phosphate, the committed step in the de novo pyrimidine nucleotide biosynthesis pathway.</text>
</comment>
<feature type="binding site" evidence="7">
    <location>
        <position position="58"/>
    </location>
    <ligand>
        <name>carbamoyl phosphate</name>
        <dbReference type="ChEBI" id="CHEBI:58228"/>
    </ligand>
</feature>
<evidence type="ECO:0000313" key="10">
    <source>
        <dbReference type="EMBL" id="PTM59195.1"/>
    </source>
</evidence>
<proteinExistence type="inferred from homology"/>
<evidence type="ECO:0000259" key="9">
    <source>
        <dbReference type="Pfam" id="PF02729"/>
    </source>
</evidence>
<feature type="binding site" evidence="7">
    <location>
        <position position="222"/>
    </location>
    <ligand>
        <name>L-aspartate</name>
        <dbReference type="ChEBI" id="CHEBI:29991"/>
    </ligand>
</feature>